<dbReference type="SUPFAM" id="SSF47336">
    <property type="entry name" value="ACP-like"/>
    <property type="match status" value="1"/>
</dbReference>
<comment type="similarity">
    <text evidence="1">Belongs to the ATP-dependent AMP-binding enzyme family.</text>
</comment>
<dbReference type="CDD" id="cd05931">
    <property type="entry name" value="FAAL"/>
    <property type="match status" value="1"/>
</dbReference>
<dbReference type="InterPro" id="IPR000873">
    <property type="entry name" value="AMP-dep_synth/lig_dom"/>
</dbReference>
<dbReference type="GO" id="GO:0005886">
    <property type="term" value="C:plasma membrane"/>
    <property type="evidence" value="ECO:0007669"/>
    <property type="project" value="TreeGrafter"/>
</dbReference>
<dbReference type="InterPro" id="IPR045851">
    <property type="entry name" value="AMP-bd_C_sf"/>
</dbReference>
<accession>A9KBS4</accession>
<dbReference type="PANTHER" id="PTHR22754:SF32">
    <property type="entry name" value="DISCO-INTERACTING PROTEIN 2"/>
    <property type="match status" value="1"/>
</dbReference>
<protein>
    <submittedName>
        <fullName evidence="7">Acyl-CoA synthetase</fullName>
        <ecNumber evidence="7">6.2.1.-</ecNumber>
    </submittedName>
</protein>
<dbReference type="PANTHER" id="PTHR22754">
    <property type="entry name" value="DISCO-INTERACTING PROTEIN 2 DIP2 -RELATED"/>
    <property type="match status" value="1"/>
</dbReference>
<dbReference type="GO" id="GO:0016874">
    <property type="term" value="F:ligase activity"/>
    <property type="evidence" value="ECO:0007669"/>
    <property type="project" value="UniProtKB-KW"/>
</dbReference>
<dbReference type="Pfam" id="PF23024">
    <property type="entry name" value="AMP-dom_DIP2-like"/>
    <property type="match status" value="1"/>
</dbReference>
<gene>
    <name evidence="7" type="ordered locus">CBUD_0194</name>
</gene>
<reference evidence="7 8" key="1">
    <citation type="journal article" date="2009" name="Infect. Immun.">
        <title>Comparative genomics reveal extensive transposon-mediated genomic plasticity and diversity among potential effector proteins within the genus Coxiella.</title>
        <authorList>
            <person name="Beare P.A."/>
            <person name="Unsworth N."/>
            <person name="Andoh M."/>
            <person name="Voth D.E."/>
            <person name="Omsland A."/>
            <person name="Gilk S.D."/>
            <person name="Williams K.P."/>
            <person name="Sobral B.W."/>
            <person name="Kupko J.J.III."/>
            <person name="Porcella S.F."/>
            <person name="Samuel J.E."/>
            <person name="Heinzen R.A."/>
        </authorList>
    </citation>
    <scope>NUCLEOTIDE SEQUENCE [LARGE SCALE GENOMIC DNA]</scope>
    <source>
        <strain evidence="7 8">Dugway 5J108-111</strain>
    </source>
</reference>
<evidence type="ECO:0000259" key="6">
    <source>
        <dbReference type="PROSITE" id="PS50075"/>
    </source>
</evidence>
<dbReference type="KEGG" id="cbd:CBUD_0194"/>
<dbReference type="EC" id="6.2.1.-" evidence="7"/>
<dbReference type="InterPro" id="IPR040097">
    <property type="entry name" value="FAAL/FAAC"/>
</dbReference>
<dbReference type="Gene3D" id="1.10.1200.10">
    <property type="entry name" value="ACP-like"/>
    <property type="match status" value="1"/>
</dbReference>
<sequence length="936" mass="104770">MDKSLTEIESQVISLTHQFLLESGAERAARAVSLDARLEHDLGIGSLEKAELFSRIEKSLGVELPESLLVKAKQLNDVVKAVKMAEPTLLKVKREVIAPLKSTRTDPSKVETLVELLNLYAQNEPDRPHIYFQNEFGEETIIRYGELYTRAKEFAQGLVGKGLKPSETVAIMLPTSADFFYSFLGTLMAGGIPVPIYPPFRADQIEEYAKREAFILHNAGVRFLITFKRAAALSKLLQSFVPSLLEVTTVKALTDISADLPTLDIEATDPVLIQYTSGSTGNPKGVLLNHANLLANISAYGKTLNMQSTDAFVSWLPLYHDMGLIGAWMGSFYHGLPLTLLSPFTFLSRPEKWLWAIHYHRGTISPGPNFAYDLCVKKIEDSALEGLDLSSWRVALNGSEMIHPDTLRNFEKRFRKYGFKKEAIFPAYGLAECALGLTFPPLNRGPNIDRIERLPYEKNNTAVPLTTRDKKYYEFVSCGSVLEGHEIRIVDDNDNRVAERTIGNIQFKGPSAMQGYYRNSEATMAIYHNGWWATGDLGYLAEGELFITGRKKDLIIKAGRNYHPTEIEAMASLAEGVRKGCVAAFGVADEKRGTEKLIIVAETKEDKKIHPEIKKEIVDKVISQIGIPPDEILLVPPHTLPKTSSGKLRRSSCKQDYLAGKLSRPSRSAFWQTIKLFIKSRAKKIEKWLINLIKVVFSFYVLILLFFTLLPVWLLVIILPRKKAAAAFRFWARSIFRLIFSPISIKGKENISGQPMIYVVNHGSFIDSVILAGVLPADTNFIGKKELLKTPVIKSFVKQLDLVTVDRMDFSKSHSDVKRIEQTLEQGRSVLIFPEGTFSYATGVRPFKLGAFKIAAELGKPICPVAIVGARKILRANQFLVRPAKLEVIICKPLIPESKEWEEVMRLRKQSRLLIAKYSGEHVLDLVSAGVLSESE</sequence>
<dbReference type="InterPro" id="IPR002123">
    <property type="entry name" value="Plipid/glycerol_acylTrfase"/>
</dbReference>
<dbReference type="CDD" id="cd07989">
    <property type="entry name" value="LPLAT_AGPAT-like"/>
    <property type="match status" value="1"/>
</dbReference>
<keyword evidence="5" id="KW-1133">Transmembrane helix</keyword>
<dbReference type="RefSeq" id="WP_011996459.1">
    <property type="nucleotide sequence ID" value="NC_009727.1"/>
</dbReference>
<evidence type="ECO:0000313" key="7">
    <source>
        <dbReference type="EMBL" id="ABS78186.2"/>
    </source>
</evidence>
<dbReference type="EMBL" id="CP000733">
    <property type="protein sequence ID" value="ABS78186.2"/>
    <property type="molecule type" value="Genomic_DNA"/>
</dbReference>
<dbReference type="InterPro" id="IPR009081">
    <property type="entry name" value="PP-bd_ACP"/>
</dbReference>
<dbReference type="PROSITE" id="PS50075">
    <property type="entry name" value="CARRIER"/>
    <property type="match status" value="1"/>
</dbReference>
<dbReference type="Pfam" id="PF00550">
    <property type="entry name" value="PP-binding"/>
    <property type="match status" value="1"/>
</dbReference>
<dbReference type="InterPro" id="IPR036736">
    <property type="entry name" value="ACP-like_sf"/>
</dbReference>
<proteinExistence type="inferred from homology"/>
<dbReference type="GO" id="GO:0070566">
    <property type="term" value="F:adenylyltransferase activity"/>
    <property type="evidence" value="ECO:0007669"/>
    <property type="project" value="TreeGrafter"/>
</dbReference>
<organism evidence="7 8">
    <name type="scientific">Coxiella burnetii (strain Dugway 5J108-111)</name>
    <dbReference type="NCBI Taxonomy" id="434922"/>
    <lineage>
        <taxon>Bacteria</taxon>
        <taxon>Pseudomonadati</taxon>
        <taxon>Pseudomonadota</taxon>
        <taxon>Gammaproteobacteria</taxon>
        <taxon>Legionellales</taxon>
        <taxon>Coxiellaceae</taxon>
        <taxon>Coxiella</taxon>
    </lineage>
</organism>
<dbReference type="InterPro" id="IPR025110">
    <property type="entry name" value="AMP-bd_C"/>
</dbReference>
<dbReference type="GO" id="GO:0016746">
    <property type="term" value="F:acyltransferase activity"/>
    <property type="evidence" value="ECO:0007669"/>
    <property type="project" value="InterPro"/>
</dbReference>
<keyword evidence="4" id="KW-0443">Lipid metabolism</keyword>
<feature type="transmembrane region" description="Helical" evidence="5">
    <location>
        <begin position="697"/>
        <end position="719"/>
    </location>
</feature>
<dbReference type="InterPro" id="IPR020845">
    <property type="entry name" value="AMP-binding_CS"/>
</dbReference>
<dbReference type="InterPro" id="IPR042099">
    <property type="entry name" value="ANL_N_sf"/>
</dbReference>
<dbReference type="HOGENOM" id="CLU_000022_23_5_6"/>
<dbReference type="PROSITE" id="PS00455">
    <property type="entry name" value="AMP_BINDING"/>
    <property type="match status" value="1"/>
</dbReference>
<dbReference type="SUPFAM" id="SSF69593">
    <property type="entry name" value="Glycerol-3-phosphate (1)-acyltransferase"/>
    <property type="match status" value="1"/>
</dbReference>
<dbReference type="Pfam" id="PF00501">
    <property type="entry name" value="AMP-binding"/>
    <property type="match status" value="1"/>
</dbReference>
<dbReference type="GO" id="GO:0006633">
    <property type="term" value="P:fatty acid biosynthetic process"/>
    <property type="evidence" value="ECO:0007669"/>
    <property type="project" value="TreeGrafter"/>
</dbReference>
<dbReference type="SUPFAM" id="SSF56801">
    <property type="entry name" value="Acetyl-CoA synthetase-like"/>
    <property type="match status" value="1"/>
</dbReference>
<evidence type="ECO:0000256" key="5">
    <source>
        <dbReference type="SAM" id="Phobius"/>
    </source>
</evidence>
<dbReference type="GO" id="GO:0071766">
    <property type="term" value="P:Actinobacterium-type cell wall biogenesis"/>
    <property type="evidence" value="ECO:0007669"/>
    <property type="project" value="UniProtKB-ARBA"/>
</dbReference>
<keyword evidence="5" id="KW-0472">Membrane</keyword>
<evidence type="ECO:0000313" key="8">
    <source>
        <dbReference type="Proteomes" id="UP000008555"/>
    </source>
</evidence>
<keyword evidence="5" id="KW-0812">Transmembrane</keyword>
<keyword evidence="2 7" id="KW-0436">Ligase</keyword>
<evidence type="ECO:0000256" key="3">
    <source>
        <dbReference type="ARBA" id="ARBA00022832"/>
    </source>
</evidence>
<dbReference type="SMART" id="SM00563">
    <property type="entry name" value="PlsC"/>
    <property type="match status" value="1"/>
</dbReference>
<dbReference type="Gene3D" id="3.30.300.30">
    <property type="match status" value="1"/>
</dbReference>
<evidence type="ECO:0000256" key="4">
    <source>
        <dbReference type="ARBA" id="ARBA00023098"/>
    </source>
</evidence>
<dbReference type="Gene3D" id="3.40.50.12780">
    <property type="entry name" value="N-terminal domain of ligase-like"/>
    <property type="match status" value="1"/>
</dbReference>
<dbReference type="FunFam" id="3.40.50.12780:FF:000013">
    <property type="entry name" value="Long-chain-fatty-acid--AMP ligase FadD32"/>
    <property type="match status" value="1"/>
</dbReference>
<keyword evidence="3" id="KW-0276">Fatty acid metabolism</keyword>
<dbReference type="AlphaFoldDB" id="A9KBS4"/>
<name>A9KBS4_COXBN</name>
<evidence type="ECO:0000256" key="1">
    <source>
        <dbReference type="ARBA" id="ARBA00006432"/>
    </source>
</evidence>
<dbReference type="Pfam" id="PF01553">
    <property type="entry name" value="Acyltransferase"/>
    <property type="match status" value="1"/>
</dbReference>
<dbReference type="Proteomes" id="UP000008555">
    <property type="component" value="Chromosome"/>
</dbReference>
<evidence type="ECO:0000256" key="2">
    <source>
        <dbReference type="ARBA" id="ARBA00022598"/>
    </source>
</evidence>
<feature type="domain" description="Carrier" evidence="6">
    <location>
        <begin position="6"/>
        <end position="86"/>
    </location>
</feature>